<name>A0A0D2PPW1_HYPSF</name>
<feature type="region of interest" description="Disordered" evidence="1">
    <location>
        <begin position="16"/>
        <end position="35"/>
    </location>
</feature>
<evidence type="ECO:0000313" key="3">
    <source>
        <dbReference type="Proteomes" id="UP000054270"/>
    </source>
</evidence>
<accession>A0A0D2PPW1</accession>
<evidence type="ECO:0000313" key="2">
    <source>
        <dbReference type="EMBL" id="KJA21945.1"/>
    </source>
</evidence>
<dbReference type="AlphaFoldDB" id="A0A0D2PPW1"/>
<gene>
    <name evidence="2" type="ORF">HYPSUDRAFT_67424</name>
</gene>
<organism evidence="2 3">
    <name type="scientific">Hypholoma sublateritium (strain FD-334 SS-4)</name>
    <dbReference type="NCBI Taxonomy" id="945553"/>
    <lineage>
        <taxon>Eukaryota</taxon>
        <taxon>Fungi</taxon>
        <taxon>Dikarya</taxon>
        <taxon>Basidiomycota</taxon>
        <taxon>Agaricomycotina</taxon>
        <taxon>Agaricomycetes</taxon>
        <taxon>Agaricomycetidae</taxon>
        <taxon>Agaricales</taxon>
        <taxon>Agaricineae</taxon>
        <taxon>Strophariaceae</taxon>
        <taxon>Hypholoma</taxon>
    </lineage>
</organism>
<proteinExistence type="predicted"/>
<reference evidence="3" key="1">
    <citation type="submission" date="2014-04" db="EMBL/GenBank/DDBJ databases">
        <title>Evolutionary Origins and Diversification of the Mycorrhizal Mutualists.</title>
        <authorList>
            <consortium name="DOE Joint Genome Institute"/>
            <consortium name="Mycorrhizal Genomics Consortium"/>
            <person name="Kohler A."/>
            <person name="Kuo A."/>
            <person name="Nagy L.G."/>
            <person name="Floudas D."/>
            <person name="Copeland A."/>
            <person name="Barry K.W."/>
            <person name="Cichocki N."/>
            <person name="Veneault-Fourrey C."/>
            <person name="LaButti K."/>
            <person name="Lindquist E.A."/>
            <person name="Lipzen A."/>
            <person name="Lundell T."/>
            <person name="Morin E."/>
            <person name="Murat C."/>
            <person name="Riley R."/>
            <person name="Ohm R."/>
            <person name="Sun H."/>
            <person name="Tunlid A."/>
            <person name="Henrissat B."/>
            <person name="Grigoriev I.V."/>
            <person name="Hibbett D.S."/>
            <person name="Martin F."/>
        </authorList>
    </citation>
    <scope>NUCLEOTIDE SEQUENCE [LARGE SCALE GENOMIC DNA]</scope>
    <source>
        <strain evidence="3">FD-334 SS-4</strain>
    </source>
</reference>
<dbReference type="EMBL" id="KN817554">
    <property type="protein sequence ID" value="KJA21945.1"/>
    <property type="molecule type" value="Genomic_DNA"/>
</dbReference>
<protein>
    <submittedName>
        <fullName evidence="2">Uncharacterized protein</fullName>
    </submittedName>
</protein>
<dbReference type="Proteomes" id="UP000054270">
    <property type="component" value="Unassembled WGS sequence"/>
</dbReference>
<sequence>MVTADADLALRPGLASGSALHEAGTTADSGTNATAKGKLVTSLNVKCSRNGTT</sequence>
<keyword evidence="3" id="KW-1185">Reference proteome</keyword>
<evidence type="ECO:0000256" key="1">
    <source>
        <dbReference type="SAM" id="MobiDB-lite"/>
    </source>
</evidence>